<gene>
    <name evidence="2" type="ORF">FHS81_003591</name>
</gene>
<keyword evidence="1" id="KW-0812">Transmembrane</keyword>
<reference evidence="2 3" key="1">
    <citation type="submission" date="2020-08" db="EMBL/GenBank/DDBJ databases">
        <title>Genomic Encyclopedia of Type Strains, Phase IV (KMG-IV): sequencing the most valuable type-strain genomes for metagenomic binning, comparative biology and taxonomic classification.</title>
        <authorList>
            <person name="Goeker M."/>
        </authorList>
    </citation>
    <scope>NUCLEOTIDE SEQUENCE [LARGE SCALE GENOMIC DNA]</scope>
    <source>
        <strain evidence="2 3">DSM 28760</strain>
    </source>
</reference>
<dbReference type="RefSeq" id="WP_183754856.1">
    <property type="nucleotide sequence ID" value="NZ_JACICC010000020.1"/>
</dbReference>
<dbReference type="Proteomes" id="UP000537592">
    <property type="component" value="Unassembled WGS sequence"/>
</dbReference>
<keyword evidence="3" id="KW-1185">Reference proteome</keyword>
<evidence type="ECO:0000313" key="3">
    <source>
        <dbReference type="Proteomes" id="UP000537592"/>
    </source>
</evidence>
<protein>
    <submittedName>
        <fullName evidence="2">Uncharacterized protein</fullName>
    </submittedName>
</protein>
<proteinExistence type="predicted"/>
<keyword evidence="1" id="KW-0472">Membrane</keyword>
<evidence type="ECO:0000256" key="1">
    <source>
        <dbReference type="SAM" id="Phobius"/>
    </source>
</evidence>
<organism evidence="2 3">
    <name type="scientific">Pseudochelatococcus contaminans</name>
    <dbReference type="NCBI Taxonomy" id="1538103"/>
    <lineage>
        <taxon>Bacteria</taxon>
        <taxon>Pseudomonadati</taxon>
        <taxon>Pseudomonadota</taxon>
        <taxon>Alphaproteobacteria</taxon>
        <taxon>Hyphomicrobiales</taxon>
        <taxon>Chelatococcaceae</taxon>
        <taxon>Pseudochelatococcus</taxon>
    </lineage>
</organism>
<comment type="caution">
    <text evidence="2">The sequence shown here is derived from an EMBL/GenBank/DDBJ whole genome shotgun (WGS) entry which is preliminary data.</text>
</comment>
<dbReference type="EMBL" id="JACICC010000020">
    <property type="protein sequence ID" value="MBB3811476.1"/>
    <property type="molecule type" value="Genomic_DNA"/>
</dbReference>
<accession>A0A7W6EIW3</accession>
<sequence length="220" mass="24483">MKSVFRKMPKALLVVAITVIGWVQLFAKSVGIFAVAGDSQMASDYILGFIQFASSLPWPFSIAIAFGCTLISYLLLQQIFSKEVVIRSDMSIRDVRASSSVELAFDGGGCMLLKPTGNTRLQPAQVAQEGAYRLFVLFGEHVYDIHFAEPFEFVGGKDMSSEKASGTLYEYQIVVIRDGRDFRYFVHDTLAFSVAVSVLREYVDKNLKKARSAAYFHGLM</sequence>
<feature type="transmembrane region" description="Helical" evidence="1">
    <location>
        <begin position="56"/>
        <end position="76"/>
    </location>
</feature>
<dbReference type="AlphaFoldDB" id="A0A7W6EIW3"/>
<evidence type="ECO:0000313" key="2">
    <source>
        <dbReference type="EMBL" id="MBB3811476.1"/>
    </source>
</evidence>
<name>A0A7W6EIW3_9HYPH</name>
<keyword evidence="1" id="KW-1133">Transmembrane helix</keyword>
<feature type="transmembrane region" description="Helical" evidence="1">
    <location>
        <begin position="12"/>
        <end position="36"/>
    </location>
</feature>